<comment type="caution">
    <text evidence="1">The sequence shown here is derived from an EMBL/GenBank/DDBJ whole genome shotgun (WGS) entry which is preliminary data.</text>
</comment>
<dbReference type="EMBL" id="JARKIE010000116">
    <property type="protein sequence ID" value="KAJ7681560.1"/>
    <property type="molecule type" value="Genomic_DNA"/>
</dbReference>
<gene>
    <name evidence="1" type="ORF">B0H17DRAFT_1333649</name>
</gene>
<evidence type="ECO:0000313" key="1">
    <source>
        <dbReference type="EMBL" id="KAJ7681560.1"/>
    </source>
</evidence>
<keyword evidence="2" id="KW-1185">Reference proteome</keyword>
<organism evidence="1 2">
    <name type="scientific">Mycena rosella</name>
    <name type="common">Pink bonnet</name>
    <name type="synonym">Agaricus rosellus</name>
    <dbReference type="NCBI Taxonomy" id="1033263"/>
    <lineage>
        <taxon>Eukaryota</taxon>
        <taxon>Fungi</taxon>
        <taxon>Dikarya</taxon>
        <taxon>Basidiomycota</taxon>
        <taxon>Agaricomycotina</taxon>
        <taxon>Agaricomycetes</taxon>
        <taxon>Agaricomycetidae</taxon>
        <taxon>Agaricales</taxon>
        <taxon>Marasmiineae</taxon>
        <taxon>Mycenaceae</taxon>
        <taxon>Mycena</taxon>
    </lineage>
</organism>
<dbReference type="AlphaFoldDB" id="A0AAD7D748"/>
<protein>
    <submittedName>
        <fullName evidence="1">Uncharacterized protein</fullName>
    </submittedName>
</protein>
<proteinExistence type="predicted"/>
<evidence type="ECO:0000313" key="2">
    <source>
        <dbReference type="Proteomes" id="UP001221757"/>
    </source>
</evidence>
<reference evidence="1" key="1">
    <citation type="submission" date="2023-03" db="EMBL/GenBank/DDBJ databases">
        <title>Massive genome expansion in bonnet fungi (Mycena s.s.) driven by repeated elements and novel gene families across ecological guilds.</title>
        <authorList>
            <consortium name="Lawrence Berkeley National Laboratory"/>
            <person name="Harder C.B."/>
            <person name="Miyauchi S."/>
            <person name="Viragh M."/>
            <person name="Kuo A."/>
            <person name="Thoen E."/>
            <person name="Andreopoulos B."/>
            <person name="Lu D."/>
            <person name="Skrede I."/>
            <person name="Drula E."/>
            <person name="Henrissat B."/>
            <person name="Morin E."/>
            <person name="Kohler A."/>
            <person name="Barry K."/>
            <person name="LaButti K."/>
            <person name="Morin E."/>
            <person name="Salamov A."/>
            <person name="Lipzen A."/>
            <person name="Mereny Z."/>
            <person name="Hegedus B."/>
            <person name="Baldrian P."/>
            <person name="Stursova M."/>
            <person name="Weitz H."/>
            <person name="Taylor A."/>
            <person name="Grigoriev I.V."/>
            <person name="Nagy L.G."/>
            <person name="Martin F."/>
            <person name="Kauserud H."/>
        </authorList>
    </citation>
    <scope>NUCLEOTIDE SEQUENCE</scope>
    <source>
        <strain evidence="1">CBHHK067</strain>
    </source>
</reference>
<sequence>MAALDARLPAPYTESYATEKQETWEAAIDAFVTNLILYKLSHETTAAELFKLFDAPENQPLLFYYACADLLNATREFSDAAEHIALIAALFGLLKEEGLKRDGPAGGGSFGNTIVFPSLRALLSDIPAPPGYKYDGVQFMLVPDPEYVKDESLLCDLVEYGRAHEGRLRLWALVARLEADCILGEPGLFSLLFHQAPVLLRALEDPAQRGVWQTLWVAVLSCDEEMAYGAWGAGDERLGPFKDAARTIAEDERTPIEWRARFAVILDDLEKER</sequence>
<dbReference type="Proteomes" id="UP001221757">
    <property type="component" value="Unassembled WGS sequence"/>
</dbReference>
<accession>A0AAD7D748</accession>
<name>A0AAD7D748_MYCRO</name>